<evidence type="ECO:0008006" key="3">
    <source>
        <dbReference type="Google" id="ProtNLM"/>
    </source>
</evidence>
<evidence type="ECO:0000313" key="2">
    <source>
        <dbReference type="Proteomes" id="UP001189429"/>
    </source>
</evidence>
<keyword evidence="2" id="KW-1185">Reference proteome</keyword>
<accession>A0ABN9VZG4</accession>
<dbReference type="EMBL" id="CAUYUJ010017793">
    <property type="protein sequence ID" value="CAK0877956.1"/>
    <property type="molecule type" value="Genomic_DNA"/>
</dbReference>
<comment type="caution">
    <text evidence="1">The sequence shown here is derived from an EMBL/GenBank/DDBJ whole genome shotgun (WGS) entry which is preliminary data.</text>
</comment>
<protein>
    <recommendedName>
        <fullName evidence="3">Phospholipase B-like</fullName>
    </recommendedName>
</protein>
<name>A0ABN9VZG4_9DINO</name>
<proteinExistence type="predicted"/>
<organism evidence="1 2">
    <name type="scientific">Prorocentrum cordatum</name>
    <dbReference type="NCBI Taxonomy" id="2364126"/>
    <lineage>
        <taxon>Eukaryota</taxon>
        <taxon>Sar</taxon>
        <taxon>Alveolata</taxon>
        <taxon>Dinophyceae</taxon>
        <taxon>Prorocentrales</taxon>
        <taxon>Prorocentraceae</taxon>
        <taxon>Prorocentrum</taxon>
    </lineage>
</organism>
<evidence type="ECO:0000313" key="1">
    <source>
        <dbReference type="EMBL" id="CAK0877956.1"/>
    </source>
</evidence>
<sequence length="77" mass="8864">MKVGALHAYAERWLGREADGTSPMAAYMGDRIDHYQMMFAQEMAHTDETRAAALPDRRPCVPLKNPKCWRRMSKLLI</sequence>
<gene>
    <name evidence="1" type="ORF">PCOR1329_LOCUS61861</name>
</gene>
<dbReference type="Proteomes" id="UP001189429">
    <property type="component" value="Unassembled WGS sequence"/>
</dbReference>
<reference evidence="1" key="1">
    <citation type="submission" date="2023-10" db="EMBL/GenBank/DDBJ databases">
        <authorList>
            <person name="Chen Y."/>
            <person name="Shah S."/>
            <person name="Dougan E. K."/>
            <person name="Thang M."/>
            <person name="Chan C."/>
        </authorList>
    </citation>
    <scope>NUCLEOTIDE SEQUENCE [LARGE SCALE GENOMIC DNA]</scope>
</reference>